<dbReference type="Pfam" id="PF06653">
    <property type="entry name" value="Claudin_3"/>
    <property type="match status" value="1"/>
</dbReference>
<sequence length="207" mass="22393">MNASLFLLGFLIVICSILDIVGTYTPGWIVGNGNLPVLTWIDVAGILINLPVGCYIGMLIIFGVNTRLIRNQGFTDSNRTPFYVIAGLALIAIALIVTCIIMVAVSLNSYCGRCDYSLGYSAWLCVSSAILSLGIVGLSIHLARKSCLNNFPDFRREAFKTGYTIRAVKYLGLLSFSAFGSLIFTTGPVVSITTDINVIQKKYEGSI</sequence>
<dbReference type="InterPro" id="IPR009545">
    <property type="entry name" value="Claudin-like"/>
</dbReference>
<keyword evidence="1" id="KW-1133">Transmembrane helix</keyword>
<feature type="transmembrane region" description="Helical" evidence="1">
    <location>
        <begin position="43"/>
        <end position="62"/>
    </location>
</feature>
<evidence type="ECO:0000256" key="1">
    <source>
        <dbReference type="SAM" id="Phobius"/>
    </source>
</evidence>
<dbReference type="EMBL" id="CP090895">
    <property type="protein sequence ID" value="ULT91846.1"/>
    <property type="molecule type" value="Genomic_DNA"/>
</dbReference>
<gene>
    <name evidence="2" type="ORF">L3Y34_009501</name>
</gene>
<dbReference type="PANTHER" id="PTHR34151">
    <property type="entry name" value="PROTEIN CBG24195"/>
    <property type="match status" value="1"/>
</dbReference>
<keyword evidence="1" id="KW-0472">Membrane</keyword>
<evidence type="ECO:0000313" key="3">
    <source>
        <dbReference type="Proteomes" id="UP000827892"/>
    </source>
</evidence>
<dbReference type="Proteomes" id="UP000827892">
    <property type="component" value="Chromosome V"/>
</dbReference>
<accession>A0AAE9D2I2</accession>
<feature type="transmembrane region" description="Helical" evidence="1">
    <location>
        <begin position="120"/>
        <end position="142"/>
    </location>
</feature>
<keyword evidence="1" id="KW-0812">Transmembrane</keyword>
<evidence type="ECO:0000313" key="2">
    <source>
        <dbReference type="EMBL" id="ULT91846.1"/>
    </source>
</evidence>
<name>A0AAE9D2I2_CAEBR</name>
<protein>
    <submittedName>
        <fullName evidence="2">Uncharacterized protein</fullName>
    </submittedName>
</protein>
<feature type="transmembrane region" description="Helical" evidence="1">
    <location>
        <begin position="82"/>
        <end position="108"/>
    </location>
</feature>
<organism evidence="2 3">
    <name type="scientific">Caenorhabditis briggsae</name>
    <dbReference type="NCBI Taxonomy" id="6238"/>
    <lineage>
        <taxon>Eukaryota</taxon>
        <taxon>Metazoa</taxon>
        <taxon>Ecdysozoa</taxon>
        <taxon>Nematoda</taxon>
        <taxon>Chromadorea</taxon>
        <taxon>Rhabditida</taxon>
        <taxon>Rhabditina</taxon>
        <taxon>Rhabditomorpha</taxon>
        <taxon>Rhabditoidea</taxon>
        <taxon>Rhabditidae</taxon>
        <taxon>Peloderinae</taxon>
        <taxon>Caenorhabditis</taxon>
    </lineage>
</organism>
<feature type="transmembrane region" description="Helical" evidence="1">
    <location>
        <begin position="163"/>
        <end position="184"/>
    </location>
</feature>
<dbReference type="PANTHER" id="PTHR34151:SF1">
    <property type="entry name" value="CASP-LIKE PROTEIN-RELATED"/>
    <property type="match status" value="1"/>
</dbReference>
<reference evidence="2 3" key="1">
    <citation type="submission" date="2022-02" db="EMBL/GenBank/DDBJ databases">
        <title>Chromosome-level reference genomes for two strains of Caenorhabditis briggsae: an improved platform for comparative genomics.</title>
        <authorList>
            <person name="Stevens L."/>
            <person name="Andersen E.C."/>
        </authorList>
    </citation>
    <scope>NUCLEOTIDE SEQUENCE [LARGE SCALE GENOMIC DNA]</scope>
    <source>
        <strain evidence="2">QX1410_ONT</strain>
        <tissue evidence="2">Whole-organism</tissue>
    </source>
</reference>
<proteinExistence type="predicted"/>
<dbReference type="AlphaFoldDB" id="A0AAE9D2I2"/>